<evidence type="ECO:0000313" key="1">
    <source>
        <dbReference type="EMBL" id="EOB06100.1"/>
    </source>
</evidence>
<gene>
    <name evidence="1" type="ORF">Anapl_09565</name>
</gene>
<dbReference type="EMBL" id="KB742639">
    <property type="protein sequence ID" value="EOB06100.1"/>
    <property type="molecule type" value="Genomic_DNA"/>
</dbReference>
<evidence type="ECO:0000313" key="2">
    <source>
        <dbReference type="Proteomes" id="UP000296049"/>
    </source>
</evidence>
<keyword evidence="2" id="KW-1185">Reference proteome</keyword>
<dbReference type="AlphaFoldDB" id="R0LWD7"/>
<organism evidence="1 2">
    <name type="scientific">Anas platyrhynchos</name>
    <name type="common">Mallard</name>
    <name type="synonym">Anas boschas</name>
    <dbReference type="NCBI Taxonomy" id="8839"/>
    <lineage>
        <taxon>Eukaryota</taxon>
        <taxon>Metazoa</taxon>
        <taxon>Chordata</taxon>
        <taxon>Craniata</taxon>
        <taxon>Vertebrata</taxon>
        <taxon>Euteleostomi</taxon>
        <taxon>Archelosauria</taxon>
        <taxon>Archosauria</taxon>
        <taxon>Dinosauria</taxon>
        <taxon>Saurischia</taxon>
        <taxon>Theropoda</taxon>
        <taxon>Coelurosauria</taxon>
        <taxon>Aves</taxon>
        <taxon>Neognathae</taxon>
        <taxon>Galloanserae</taxon>
        <taxon>Anseriformes</taxon>
        <taxon>Anatidae</taxon>
        <taxon>Anatinae</taxon>
        <taxon>Anas</taxon>
    </lineage>
</organism>
<name>R0LWD7_ANAPL</name>
<dbReference type="Proteomes" id="UP000296049">
    <property type="component" value="Unassembled WGS sequence"/>
</dbReference>
<accession>R0LWD7</accession>
<reference evidence="2" key="1">
    <citation type="journal article" date="2013" name="Nat. Genet.">
        <title>The duck genome and transcriptome provide insight into an avian influenza virus reservoir species.</title>
        <authorList>
            <person name="Huang Y."/>
            <person name="Li Y."/>
            <person name="Burt D.W."/>
            <person name="Chen H."/>
            <person name="Zhang Y."/>
            <person name="Qian W."/>
            <person name="Kim H."/>
            <person name="Gan S."/>
            <person name="Zhao Y."/>
            <person name="Li J."/>
            <person name="Yi K."/>
            <person name="Feng H."/>
            <person name="Zhu P."/>
            <person name="Li B."/>
            <person name="Liu Q."/>
            <person name="Fairley S."/>
            <person name="Magor K.E."/>
            <person name="Du Z."/>
            <person name="Hu X."/>
            <person name="Goodman L."/>
            <person name="Tafer H."/>
            <person name="Vignal A."/>
            <person name="Lee T."/>
            <person name="Kim K.W."/>
            <person name="Sheng Z."/>
            <person name="An Y."/>
            <person name="Searle S."/>
            <person name="Herrero J."/>
            <person name="Groenen M.A."/>
            <person name="Crooijmans R.P."/>
            <person name="Faraut T."/>
            <person name="Cai Q."/>
            <person name="Webster R.G."/>
            <person name="Aldridge J.R."/>
            <person name="Warren W.C."/>
            <person name="Bartschat S."/>
            <person name="Kehr S."/>
            <person name="Marz M."/>
            <person name="Stadler P.F."/>
            <person name="Smith J."/>
            <person name="Kraus R.H."/>
            <person name="Zhao Y."/>
            <person name="Ren L."/>
            <person name="Fei J."/>
            <person name="Morisson M."/>
            <person name="Kaiser P."/>
            <person name="Griffin D.K."/>
            <person name="Rao M."/>
            <person name="Pitel F."/>
            <person name="Wang J."/>
            <person name="Li N."/>
        </authorList>
    </citation>
    <scope>NUCLEOTIDE SEQUENCE [LARGE SCALE GENOMIC DNA]</scope>
</reference>
<sequence>MLLLYYPFFWSSTSSFSPPPSHPRRQVNNLVKTCNFDLPSKELHQVLSTASRSPHKKCCGQKMETDPSTLLKCIVISRVYTVQEAVKHSVECHMASTSCTSQCSKARLPSQFLQSTSCQGTLSRIRIRVFSKEFRFGIGSSQIRHRSSMANVNLIQDVLIYSISDCNTDNSLESLLLCTALPALPEGLLLNHTGMPRRKKVPLSLNLGTITPQHEQVREPTLLQCQRTQERACPNPNVISAMGSRAVTSQTENASCSAESAASAAVDMLEKGWQQISGLQRAKMAA</sequence>
<protein>
    <submittedName>
        <fullName evidence="1">Uncharacterized protein</fullName>
    </submittedName>
</protein>
<proteinExistence type="predicted"/>